<proteinExistence type="predicted"/>
<protein>
    <submittedName>
        <fullName evidence="2">Uncharacterized protein</fullName>
    </submittedName>
</protein>
<gene>
    <name evidence="2" type="ORF">KEC54_19920</name>
</gene>
<reference evidence="2" key="1">
    <citation type="journal article" date="2022" name="Biotechnol. Bioprocess Eng.">
        <title>Pan-genome Analysis Reveals Comparative Genomic Features of Central Metabolic Pathways in Methylorubrum extorquens.</title>
        <authorList>
            <person name="Lee G.M."/>
            <person name="Scott-Nevros Z.K."/>
            <person name="Lee S.-M."/>
            <person name="Kim D."/>
        </authorList>
    </citation>
    <scope>NUCLEOTIDE SEQUENCE</scope>
    <source>
        <strain evidence="2">ATCC 55366</strain>
    </source>
</reference>
<evidence type="ECO:0000256" key="1">
    <source>
        <dbReference type="SAM" id="MobiDB-lite"/>
    </source>
</evidence>
<feature type="region of interest" description="Disordered" evidence="1">
    <location>
        <begin position="227"/>
        <end position="246"/>
    </location>
</feature>
<dbReference type="EMBL" id="CP073633">
    <property type="protein sequence ID" value="WHQ68619.1"/>
    <property type="molecule type" value="Genomic_DNA"/>
</dbReference>
<dbReference type="AlphaFoldDB" id="A0AAX3WB26"/>
<dbReference type="Proteomes" id="UP001223720">
    <property type="component" value="Chromosome"/>
</dbReference>
<evidence type="ECO:0000313" key="3">
    <source>
        <dbReference type="Proteomes" id="UP001223720"/>
    </source>
</evidence>
<organism evidence="2 3">
    <name type="scientific">Methylorubrum extorquens</name>
    <name type="common">Methylobacterium dichloromethanicum</name>
    <name type="synonym">Methylobacterium extorquens</name>
    <dbReference type="NCBI Taxonomy" id="408"/>
    <lineage>
        <taxon>Bacteria</taxon>
        <taxon>Pseudomonadati</taxon>
        <taxon>Pseudomonadota</taxon>
        <taxon>Alphaproteobacteria</taxon>
        <taxon>Hyphomicrobiales</taxon>
        <taxon>Methylobacteriaceae</taxon>
        <taxon>Methylorubrum</taxon>
    </lineage>
</organism>
<accession>A0AAX3WB26</accession>
<sequence>MPRTRTALIDPTQLREGFSNLASAFAPPSAQEIFLSAKTASERASATRIADLYSLAGQSDVDQARLDRLAGIAGAYNPNQSLTAVGMTNATTLRANSADNERALTQTRMQQDGELARAMLAPLGTGQTRLVPGNIASAFGVPQTQTGIVSLNQGDRAFLPDGRTLDGAPKPLTDDQLRASILAGLPESERRAAALSGVPVETVQSPGGPRIAFRADAVNQAPATDVSGKVQNYTGPDGSRGTAAPGYGGKLVDTQTGAELPVGSTVFTGQAQGTPDQFGKTTEAENRDAYAARMVDSATQDILSAFDTGKLPTRGDTAKRALAENLPVLVQPELTNSMSPEGQAFYQNVRTALPMQLLTQSGQGVTEREYERKMAELVPVAGEAPSVTAAKRRQFATYAAAVKGLAGRALDKVNSVPAQAPAGAAAPAAPGGYPDGTVIENDAGQRMIRRGRTWEPHNG</sequence>
<dbReference type="RefSeq" id="WP_283535222.1">
    <property type="nucleotide sequence ID" value="NZ_CP073633.1"/>
</dbReference>
<evidence type="ECO:0000313" key="2">
    <source>
        <dbReference type="EMBL" id="WHQ68619.1"/>
    </source>
</evidence>
<name>A0AAX3WB26_METEX</name>